<evidence type="ECO:0000256" key="2">
    <source>
        <dbReference type="ARBA" id="ARBA00022475"/>
    </source>
</evidence>
<evidence type="ECO:0000256" key="6">
    <source>
        <dbReference type="SAM" id="Phobius"/>
    </source>
</evidence>
<feature type="transmembrane region" description="Helical" evidence="6">
    <location>
        <begin position="219"/>
        <end position="243"/>
    </location>
</feature>
<feature type="transmembrane region" description="Helical" evidence="6">
    <location>
        <begin position="387"/>
        <end position="408"/>
    </location>
</feature>
<reference evidence="9" key="1">
    <citation type="submission" date="2022-05" db="EMBL/GenBank/DDBJ databases">
        <authorList>
            <person name="Tuo L."/>
        </authorList>
    </citation>
    <scope>NUCLEOTIDE SEQUENCE</scope>
    <source>
        <strain evidence="9">BSK12Z-4</strain>
    </source>
</reference>
<dbReference type="GO" id="GO:0005886">
    <property type="term" value="C:plasma membrane"/>
    <property type="evidence" value="ECO:0007669"/>
    <property type="project" value="UniProtKB-SubCell"/>
</dbReference>
<evidence type="ECO:0000256" key="1">
    <source>
        <dbReference type="ARBA" id="ARBA00004651"/>
    </source>
</evidence>
<evidence type="ECO:0000259" key="8">
    <source>
        <dbReference type="Pfam" id="PF02687"/>
    </source>
</evidence>
<feature type="chain" id="PRO_5040887173" description="ABC3 transporter permease C-terminal domain-containing protein" evidence="7">
    <location>
        <begin position="21"/>
        <end position="730"/>
    </location>
</feature>
<dbReference type="Proteomes" id="UP001139485">
    <property type="component" value="Unassembled WGS sequence"/>
</dbReference>
<feature type="domain" description="ABC3 transporter permease C-terminal" evidence="8">
    <location>
        <begin position="612"/>
        <end position="715"/>
    </location>
</feature>
<evidence type="ECO:0000256" key="4">
    <source>
        <dbReference type="ARBA" id="ARBA00022989"/>
    </source>
</evidence>
<feature type="transmembrane region" description="Helical" evidence="6">
    <location>
        <begin position="695"/>
        <end position="715"/>
    </location>
</feature>
<feature type="transmembrane region" description="Helical" evidence="6">
    <location>
        <begin position="653"/>
        <end position="679"/>
    </location>
</feature>
<evidence type="ECO:0000256" key="3">
    <source>
        <dbReference type="ARBA" id="ARBA00022692"/>
    </source>
</evidence>
<feature type="domain" description="ABC3 transporter permease C-terminal" evidence="8">
    <location>
        <begin position="178"/>
        <end position="286"/>
    </location>
</feature>
<evidence type="ECO:0000256" key="5">
    <source>
        <dbReference type="ARBA" id="ARBA00023136"/>
    </source>
</evidence>
<feature type="transmembrane region" description="Helical" evidence="6">
    <location>
        <begin position="337"/>
        <end position="366"/>
    </location>
</feature>
<comment type="subcellular location">
    <subcellularLocation>
        <location evidence="1">Cell membrane</location>
        <topology evidence="1">Multi-pass membrane protein</topology>
    </subcellularLocation>
</comment>
<evidence type="ECO:0000313" key="9">
    <source>
        <dbReference type="EMBL" id="MCM0620905.1"/>
    </source>
</evidence>
<keyword evidence="4 6" id="KW-1133">Transmembrane helix</keyword>
<feature type="transmembrane region" description="Helical" evidence="6">
    <location>
        <begin position="608"/>
        <end position="632"/>
    </location>
</feature>
<keyword evidence="10" id="KW-1185">Reference proteome</keyword>
<gene>
    <name evidence="9" type="ORF">M8330_11450</name>
</gene>
<comment type="caution">
    <text evidence="9">The sequence shown here is derived from an EMBL/GenBank/DDBJ whole genome shotgun (WGS) entry which is preliminary data.</text>
</comment>
<feature type="transmembrane region" description="Helical" evidence="6">
    <location>
        <begin position="176"/>
        <end position="198"/>
    </location>
</feature>
<dbReference type="Pfam" id="PF02687">
    <property type="entry name" value="FtsX"/>
    <property type="match status" value="2"/>
</dbReference>
<keyword evidence="5 6" id="KW-0472">Membrane</keyword>
<feature type="signal peptide" evidence="7">
    <location>
        <begin position="1"/>
        <end position="20"/>
    </location>
</feature>
<protein>
    <recommendedName>
        <fullName evidence="8">ABC3 transporter permease C-terminal domain-containing protein</fullName>
    </recommendedName>
</protein>
<organism evidence="9 10">
    <name type="scientific">Nocardioides bruguierae</name>
    <dbReference type="NCBI Taxonomy" id="2945102"/>
    <lineage>
        <taxon>Bacteria</taxon>
        <taxon>Bacillati</taxon>
        <taxon>Actinomycetota</taxon>
        <taxon>Actinomycetes</taxon>
        <taxon>Propionibacteriales</taxon>
        <taxon>Nocardioidaceae</taxon>
        <taxon>Nocardioides</taxon>
    </lineage>
</organism>
<dbReference type="InterPro" id="IPR003838">
    <property type="entry name" value="ABC3_permease_C"/>
</dbReference>
<dbReference type="EMBL" id="JAMOIL010000012">
    <property type="protein sequence ID" value="MCM0620905.1"/>
    <property type="molecule type" value="Genomic_DNA"/>
</dbReference>
<keyword evidence="2" id="KW-1003">Cell membrane</keyword>
<name>A0A9X2IGL4_9ACTN</name>
<proteinExistence type="predicted"/>
<feature type="transmembrane region" description="Helical" evidence="6">
    <location>
        <begin position="306"/>
        <end position="325"/>
    </location>
</feature>
<keyword evidence="3 6" id="KW-0812">Transmembrane</keyword>
<keyword evidence="7" id="KW-0732">Signal</keyword>
<accession>A0A9X2IGL4</accession>
<feature type="transmembrane region" description="Helical" evidence="6">
    <location>
        <begin position="263"/>
        <end position="285"/>
    </location>
</feature>
<evidence type="ECO:0000313" key="10">
    <source>
        <dbReference type="Proteomes" id="UP001139485"/>
    </source>
</evidence>
<sequence length="730" mass="77297">MLLAVGMAAIVLLGLTSVSALQVAVRQDDRATDIAVMVDPAQAAGDADDLRIVDPRTTNARRWDGYGIRREYYTAGSSQLVAPGVPAMPGPDEFYASPDLVDLMSSDPTVGALFSSERLVGEISPAGLVQPHELRAILGVDAERNLLIKVDGFGGKPAPSVAERDPQTVLNLSVTAYVFALVWIPAAFFVVIISRLAASRREQRAAALHLIGYPRWRIHLLHFVEAASICLPSTIFAGVLHWVSTRGATTLPGTTFGFFSSDAQLSLTTYMVVCAPLLLLVCYAVSSDRRTLGLDRRTRVKPRKNAVPRLGSAALAAGFMLLALPSAASLDGALTPLALWVGIVLSAVGIAVAGPALVMAALAARLEHTTAPRLVGRRMASDRVTTALRLASVLSVIIVLLLGSQSFASVLNGGSAQDWSQRLEAQGKVPVVATDLSGALTLEEVSSLRRMTGATELSSVKADGGFVSVVFSSCERLRVLTGRRDNSDCPATHGPMWLGEAPAADRRHEIGDELTLPSGDRVRVPAPTATLDLPGMPDAFAGALLVSTDVAPQARQTDGATFFLLAPATEVTSVLAALSSLEPTLQLDLGALDRHNPDTQEYPDQVEWLTIGAVVSLLLGFLSLLVVSLGEAQERSPRMRALRVLGASRSQLFTMHFWCVAVPLVLVGFAAIVVGWLAAQAMRNIDDRADIDPQLYGLLALAVGLGGLVVCLVSWRSVTRPSQRAGSFGA</sequence>
<dbReference type="AlphaFoldDB" id="A0A9X2IGL4"/>
<evidence type="ECO:0000256" key="7">
    <source>
        <dbReference type="SAM" id="SignalP"/>
    </source>
</evidence>